<keyword evidence="3" id="KW-1185">Reference proteome</keyword>
<evidence type="ECO:0000313" key="3">
    <source>
        <dbReference type="Proteomes" id="UP000094527"/>
    </source>
</evidence>
<evidence type="ECO:0000256" key="1">
    <source>
        <dbReference type="SAM" id="MobiDB-lite"/>
    </source>
</evidence>
<comment type="caution">
    <text evidence="2">The sequence shown here is derived from an EMBL/GenBank/DDBJ whole genome shotgun (WGS) entry which is preliminary data.</text>
</comment>
<dbReference type="AlphaFoldDB" id="A0A1D2MQV3"/>
<sequence length="504" mass="56216">YCIRTLNYLIGSLKLQTIPPIVLLEDITVEVLLQVHCKLMGWDFAKEYIPSRRPRDDAQRIILSLKDKYGTDKFDALVAERIVEKHPVHLRFLIENYHLIHDHQYKRSLGLSTATNRSSSGNHLAVSQPSDTELKAGDSFYIFPSTLPPQSSVGVDSTSDESEPQGEATSFLDSDFETVDDFVNKTKRPLSSSPIDSKKWNQSSLITDPNVSSIKGSPSKKIQRTIGLTQSYNNTGRSPSKKTQQTGGSTQSYNNTGRSPSKTGGSTQSYSNTGRSPSKKTQQTGGSTQSYNNTDRSSTNDKLTERTKHASSTAGPISRQKPPASKHTSRDRSQDTKDTDMRSIRSKNSEKRNSETFKESSTKTLSLPDLSNKAVSNKENKELPAAEIDSALALHQSIRKHLTDSWDAIDSDIKKLKEKTSCPELKDECPPQPIPNLRWMMPVDLRFPYYPGGIIHPKCKRFSKSQMKTTQSSKPSQADFADSYSSTAVESRGRTQFFDETDTE</sequence>
<name>A0A1D2MQV3_ORCCI</name>
<reference evidence="2 3" key="1">
    <citation type="journal article" date="2016" name="Genome Biol. Evol.">
        <title>Gene Family Evolution Reflects Adaptation to Soil Environmental Stressors in the Genome of the Collembolan Orchesella cincta.</title>
        <authorList>
            <person name="Faddeeva-Vakhrusheva A."/>
            <person name="Derks M.F."/>
            <person name="Anvar S.Y."/>
            <person name="Agamennone V."/>
            <person name="Suring W."/>
            <person name="Smit S."/>
            <person name="van Straalen N.M."/>
            <person name="Roelofs D."/>
        </authorList>
    </citation>
    <scope>NUCLEOTIDE SEQUENCE [LARGE SCALE GENOMIC DNA]</scope>
    <source>
        <tissue evidence="2">Mixed pool</tissue>
    </source>
</reference>
<gene>
    <name evidence="2" type="ORF">Ocin01_11227</name>
</gene>
<evidence type="ECO:0000313" key="2">
    <source>
        <dbReference type="EMBL" id="ODM95457.1"/>
    </source>
</evidence>
<accession>A0A1D2MQV3</accession>
<feature type="compositionally biased region" description="Polar residues" evidence="1">
    <location>
        <begin position="226"/>
        <end position="297"/>
    </location>
</feature>
<organism evidence="2 3">
    <name type="scientific">Orchesella cincta</name>
    <name type="common">Springtail</name>
    <name type="synonym">Podura cincta</name>
    <dbReference type="NCBI Taxonomy" id="48709"/>
    <lineage>
        <taxon>Eukaryota</taxon>
        <taxon>Metazoa</taxon>
        <taxon>Ecdysozoa</taxon>
        <taxon>Arthropoda</taxon>
        <taxon>Hexapoda</taxon>
        <taxon>Collembola</taxon>
        <taxon>Entomobryomorpha</taxon>
        <taxon>Entomobryoidea</taxon>
        <taxon>Orchesellidae</taxon>
        <taxon>Orchesellinae</taxon>
        <taxon>Orchesella</taxon>
    </lineage>
</organism>
<protein>
    <submittedName>
        <fullName evidence="2">Uncharacterized protein</fullName>
    </submittedName>
</protein>
<feature type="region of interest" description="Disordered" evidence="1">
    <location>
        <begin position="207"/>
        <end position="372"/>
    </location>
</feature>
<feature type="non-terminal residue" evidence="2">
    <location>
        <position position="1"/>
    </location>
</feature>
<dbReference type="EMBL" id="LJIJ01000669">
    <property type="protein sequence ID" value="ODM95457.1"/>
    <property type="molecule type" value="Genomic_DNA"/>
</dbReference>
<feature type="compositionally biased region" description="Basic and acidic residues" evidence="1">
    <location>
        <begin position="298"/>
        <end position="308"/>
    </location>
</feature>
<feature type="region of interest" description="Disordered" evidence="1">
    <location>
        <begin position="462"/>
        <end position="504"/>
    </location>
</feature>
<feature type="compositionally biased region" description="Polar residues" evidence="1">
    <location>
        <begin position="207"/>
        <end position="216"/>
    </location>
</feature>
<dbReference type="Proteomes" id="UP000094527">
    <property type="component" value="Unassembled WGS sequence"/>
</dbReference>
<feature type="compositionally biased region" description="Low complexity" evidence="1">
    <location>
        <begin position="464"/>
        <end position="477"/>
    </location>
</feature>
<feature type="region of interest" description="Disordered" evidence="1">
    <location>
        <begin position="151"/>
        <end position="174"/>
    </location>
</feature>
<proteinExistence type="predicted"/>
<feature type="compositionally biased region" description="Basic and acidic residues" evidence="1">
    <location>
        <begin position="328"/>
        <end position="361"/>
    </location>
</feature>